<protein>
    <submittedName>
        <fullName evidence="2">Uncharacterized protein</fullName>
    </submittedName>
</protein>
<feature type="compositionally biased region" description="Basic and acidic residues" evidence="1">
    <location>
        <begin position="159"/>
        <end position="168"/>
    </location>
</feature>
<keyword evidence="3" id="KW-1185">Reference proteome</keyword>
<reference evidence="2 3" key="1">
    <citation type="journal article" date="2016" name="Genome Announc.">
        <title>First Complete Genome Sequence of a Subdivision 6 Acidobacterium Strain.</title>
        <authorList>
            <person name="Huang S."/>
            <person name="Vieira S."/>
            <person name="Bunk B."/>
            <person name="Riedel T."/>
            <person name="Sproer C."/>
            <person name="Overmann J."/>
        </authorList>
    </citation>
    <scope>NUCLEOTIDE SEQUENCE [LARGE SCALE GENOMIC DNA]</scope>
    <source>
        <strain evidence="3">DSM 100886 HEG_-6_39</strain>
    </source>
</reference>
<dbReference type="AlphaFoldDB" id="A0A143PI30"/>
<evidence type="ECO:0000256" key="1">
    <source>
        <dbReference type="SAM" id="MobiDB-lite"/>
    </source>
</evidence>
<dbReference type="PATRIC" id="fig|1813736.3.peg.1439"/>
<sequence length="168" mass="18179">MFSCLPSVARKLRFVAGHSRLGVDVKTELLRRVRKVLFDPPGLNAEQVRADRLQACRLPGPRSISASISGLVMTGHLDSGPCGSELCDGAMSLERLDSTNRTGRTSTGLSPSRVDLKVDGYRENVGVNLQVDAHHDAALGRFRQGFGAQGQPGQTQTNAERRTPNAER</sequence>
<reference evidence="3" key="2">
    <citation type="submission" date="2016-04" db="EMBL/GenBank/DDBJ databases">
        <title>First Complete Genome Sequence of a Subdivision 6 Acidobacterium.</title>
        <authorList>
            <person name="Huang S."/>
            <person name="Vieira S."/>
            <person name="Bunk B."/>
            <person name="Riedel T."/>
            <person name="Sproeer C."/>
            <person name="Overmann J."/>
        </authorList>
    </citation>
    <scope>NUCLEOTIDE SEQUENCE [LARGE SCALE GENOMIC DNA]</scope>
    <source>
        <strain evidence="3">DSM 100886 HEG_-6_39</strain>
    </source>
</reference>
<dbReference type="STRING" id="1855912.LuPra_01387"/>
<evidence type="ECO:0000313" key="3">
    <source>
        <dbReference type="Proteomes" id="UP000076079"/>
    </source>
</evidence>
<dbReference type="KEGG" id="abac:LuPra_01387"/>
<accession>A0A143PI30</accession>
<proteinExistence type="predicted"/>
<organism evidence="2 3">
    <name type="scientific">Luteitalea pratensis</name>
    <dbReference type="NCBI Taxonomy" id="1855912"/>
    <lineage>
        <taxon>Bacteria</taxon>
        <taxon>Pseudomonadati</taxon>
        <taxon>Acidobacteriota</taxon>
        <taxon>Vicinamibacteria</taxon>
        <taxon>Vicinamibacterales</taxon>
        <taxon>Vicinamibacteraceae</taxon>
        <taxon>Luteitalea</taxon>
    </lineage>
</organism>
<dbReference type="Proteomes" id="UP000076079">
    <property type="component" value="Chromosome"/>
</dbReference>
<dbReference type="EMBL" id="CP015136">
    <property type="protein sequence ID" value="AMY08195.1"/>
    <property type="molecule type" value="Genomic_DNA"/>
</dbReference>
<gene>
    <name evidence="2" type="ORF">LuPra_01387</name>
</gene>
<feature type="region of interest" description="Disordered" evidence="1">
    <location>
        <begin position="145"/>
        <end position="168"/>
    </location>
</feature>
<evidence type="ECO:0000313" key="2">
    <source>
        <dbReference type="EMBL" id="AMY08195.1"/>
    </source>
</evidence>
<name>A0A143PI30_LUTPR</name>
<feature type="compositionally biased region" description="Low complexity" evidence="1">
    <location>
        <begin position="145"/>
        <end position="157"/>
    </location>
</feature>